<keyword evidence="7" id="KW-0067">ATP-binding</keyword>
<protein>
    <recommendedName>
        <fullName evidence="2">histidine kinase</fullName>
        <ecNumber evidence="2">2.7.13.3</ecNumber>
    </recommendedName>
</protein>
<feature type="domain" description="PAC" evidence="9">
    <location>
        <begin position="97"/>
        <end position="146"/>
    </location>
</feature>
<comment type="catalytic activity">
    <reaction evidence="1">
        <text>ATP + protein L-histidine = ADP + protein N-phospho-L-histidine.</text>
        <dbReference type="EC" id="2.7.13.3"/>
    </reaction>
</comment>
<dbReference type="EMBL" id="BOPV01000001">
    <property type="protein sequence ID" value="GIL39294.1"/>
    <property type="molecule type" value="Genomic_DNA"/>
</dbReference>
<evidence type="ECO:0000256" key="2">
    <source>
        <dbReference type="ARBA" id="ARBA00012438"/>
    </source>
</evidence>
<evidence type="ECO:0000256" key="6">
    <source>
        <dbReference type="ARBA" id="ARBA00022777"/>
    </source>
</evidence>
<dbReference type="AlphaFoldDB" id="A0A8S8X977"/>
<dbReference type="InterPro" id="IPR035965">
    <property type="entry name" value="PAS-like_dom_sf"/>
</dbReference>
<dbReference type="Proteomes" id="UP000681075">
    <property type="component" value="Unassembled WGS sequence"/>
</dbReference>
<name>A0A8S8X977_9PROT</name>
<keyword evidence="5" id="KW-0547">Nucleotide-binding</keyword>
<dbReference type="InterPro" id="IPR013655">
    <property type="entry name" value="PAS_fold_3"/>
</dbReference>
<evidence type="ECO:0000256" key="7">
    <source>
        <dbReference type="ARBA" id="ARBA00022840"/>
    </source>
</evidence>
<dbReference type="InterPro" id="IPR036890">
    <property type="entry name" value="HATPase_C_sf"/>
</dbReference>
<keyword evidence="3" id="KW-0597">Phosphoprotein</keyword>
<keyword evidence="4" id="KW-0808">Transferase</keyword>
<comment type="caution">
    <text evidence="10">The sequence shown here is derived from an EMBL/GenBank/DDBJ whole genome shotgun (WGS) entry which is preliminary data.</text>
</comment>
<gene>
    <name evidence="10" type="ORF">TMPK1_15310</name>
</gene>
<dbReference type="Gene3D" id="3.30.450.20">
    <property type="entry name" value="PAS domain"/>
    <property type="match status" value="1"/>
</dbReference>
<dbReference type="CDD" id="cd00130">
    <property type="entry name" value="PAS"/>
    <property type="match status" value="1"/>
</dbReference>
<organism evidence="10 11">
    <name type="scientific">Roseiterribacter gracilis</name>
    <dbReference type="NCBI Taxonomy" id="2812848"/>
    <lineage>
        <taxon>Bacteria</taxon>
        <taxon>Pseudomonadati</taxon>
        <taxon>Pseudomonadota</taxon>
        <taxon>Alphaproteobacteria</taxon>
        <taxon>Rhodospirillales</taxon>
        <taxon>Roseiterribacteraceae</taxon>
        <taxon>Roseiterribacter</taxon>
    </lineage>
</organism>
<evidence type="ECO:0000259" key="9">
    <source>
        <dbReference type="PROSITE" id="PS50113"/>
    </source>
</evidence>
<dbReference type="Pfam" id="PF07568">
    <property type="entry name" value="HisKA_2"/>
    <property type="match status" value="1"/>
</dbReference>
<dbReference type="SUPFAM" id="SSF55785">
    <property type="entry name" value="PYP-like sensor domain (PAS domain)"/>
    <property type="match status" value="1"/>
</dbReference>
<dbReference type="InterPro" id="IPR011495">
    <property type="entry name" value="Sig_transdc_His_kin_sub2_dim/P"/>
</dbReference>
<sequence>MPHATDRPHPQSVFATADDSRLGAGELGFLDWSRARRRALRRAGIHEFELDLGPDPNDHAPLIDQLLAGNSGGAIHGEDREQVRAALLVAIASGLDLDQTYRVQHDDGTVRWLRATACAPDPGTGRVFGVLQDVTDAKQREIALEQTLRDVDHRVKNSLQLTASLIALQAGAAGDEEMRAAFNAIRGRVQAIASVHASLFREEEPGEVDARAFLSSLLSDLARAAPGHAVTLRSDDAKLPAGEAASLAIALNELLFEVFANAYADGRGPVHVTFRIDAARNFRLEVSDQRSGEGLAVEDAVGMRILSVLAQRWRGGITTFDARPGKVSVLTGAI</sequence>
<evidence type="ECO:0000313" key="10">
    <source>
        <dbReference type="EMBL" id="GIL39294.1"/>
    </source>
</evidence>
<accession>A0A8S8X977</accession>
<dbReference type="InterPro" id="IPR000700">
    <property type="entry name" value="PAS-assoc_C"/>
</dbReference>
<keyword evidence="8" id="KW-0843">Virulence</keyword>
<evidence type="ECO:0000256" key="1">
    <source>
        <dbReference type="ARBA" id="ARBA00000085"/>
    </source>
</evidence>
<dbReference type="GO" id="GO:0005524">
    <property type="term" value="F:ATP binding"/>
    <property type="evidence" value="ECO:0007669"/>
    <property type="project" value="UniProtKB-KW"/>
</dbReference>
<dbReference type="PROSITE" id="PS50113">
    <property type="entry name" value="PAC"/>
    <property type="match status" value="1"/>
</dbReference>
<dbReference type="RefSeq" id="WP_420242401.1">
    <property type="nucleotide sequence ID" value="NZ_BOPV01000001.1"/>
</dbReference>
<evidence type="ECO:0000256" key="3">
    <source>
        <dbReference type="ARBA" id="ARBA00022553"/>
    </source>
</evidence>
<dbReference type="EC" id="2.7.13.3" evidence="2"/>
<dbReference type="InterPro" id="IPR000014">
    <property type="entry name" value="PAS"/>
</dbReference>
<keyword evidence="6" id="KW-0418">Kinase</keyword>
<keyword evidence="11" id="KW-1185">Reference proteome</keyword>
<dbReference type="GO" id="GO:0004673">
    <property type="term" value="F:protein histidine kinase activity"/>
    <property type="evidence" value="ECO:0007669"/>
    <property type="project" value="UniProtKB-EC"/>
</dbReference>
<reference evidence="10" key="1">
    <citation type="submission" date="2021-02" db="EMBL/GenBank/DDBJ databases">
        <title>Genome sequence of Rhodospirillales sp. strain TMPK1 isolated from soil.</title>
        <authorList>
            <person name="Nakai R."/>
            <person name="Kusada H."/>
            <person name="Tamaki H."/>
        </authorList>
    </citation>
    <scope>NUCLEOTIDE SEQUENCE</scope>
    <source>
        <strain evidence="10">TMPK1</strain>
    </source>
</reference>
<proteinExistence type="predicted"/>
<dbReference type="Pfam" id="PF08447">
    <property type="entry name" value="PAS_3"/>
    <property type="match status" value="1"/>
</dbReference>
<evidence type="ECO:0000256" key="8">
    <source>
        <dbReference type="ARBA" id="ARBA00023026"/>
    </source>
</evidence>
<dbReference type="Gene3D" id="3.30.565.10">
    <property type="entry name" value="Histidine kinase-like ATPase, C-terminal domain"/>
    <property type="match status" value="1"/>
</dbReference>
<dbReference type="PANTHER" id="PTHR41523">
    <property type="entry name" value="TWO-COMPONENT SYSTEM SENSOR PROTEIN"/>
    <property type="match status" value="1"/>
</dbReference>
<evidence type="ECO:0000313" key="11">
    <source>
        <dbReference type="Proteomes" id="UP000681075"/>
    </source>
</evidence>
<evidence type="ECO:0000256" key="4">
    <source>
        <dbReference type="ARBA" id="ARBA00022679"/>
    </source>
</evidence>
<evidence type="ECO:0000256" key="5">
    <source>
        <dbReference type="ARBA" id="ARBA00022741"/>
    </source>
</evidence>
<dbReference type="PANTHER" id="PTHR41523:SF8">
    <property type="entry name" value="ETHYLENE RESPONSE SENSOR PROTEIN"/>
    <property type="match status" value="1"/>
</dbReference>